<dbReference type="Proteomes" id="UP000020467">
    <property type="component" value="Unassembled WGS sequence"/>
</dbReference>
<protein>
    <submittedName>
        <fullName evidence="6">Cytochrome c oxidase subunit VIa</fullName>
    </submittedName>
</protein>
<dbReference type="OrthoDB" id="5947505at2759"/>
<dbReference type="STRING" id="1445577.A0A010RWS3"/>
<dbReference type="HOGENOM" id="CLU_1320796_0_0_1"/>
<evidence type="ECO:0000256" key="2">
    <source>
        <dbReference type="ARBA" id="ARBA00022792"/>
    </source>
</evidence>
<keyword evidence="5" id="KW-0472">Membrane</keyword>
<comment type="caution">
    <text evidence="6">The sequence shown here is derived from an EMBL/GenBank/DDBJ whole genome shotgun (WGS) entry which is preliminary data.</text>
</comment>
<dbReference type="GO" id="GO:0005743">
    <property type="term" value="C:mitochondrial inner membrane"/>
    <property type="evidence" value="ECO:0007669"/>
    <property type="project" value="UniProtKB-SubCell"/>
</dbReference>
<name>A0A010RWS3_9PEZI</name>
<dbReference type="Pfam" id="PF02046">
    <property type="entry name" value="COX6A"/>
    <property type="match status" value="1"/>
</dbReference>
<accession>A0A010RWS3</accession>
<organism evidence="6 7">
    <name type="scientific">Colletotrichum fioriniae PJ7</name>
    <dbReference type="NCBI Taxonomy" id="1445577"/>
    <lineage>
        <taxon>Eukaryota</taxon>
        <taxon>Fungi</taxon>
        <taxon>Dikarya</taxon>
        <taxon>Ascomycota</taxon>
        <taxon>Pezizomycotina</taxon>
        <taxon>Sordariomycetes</taxon>
        <taxon>Hypocreomycetidae</taxon>
        <taxon>Glomerellales</taxon>
        <taxon>Glomerellaceae</taxon>
        <taxon>Colletotrichum</taxon>
        <taxon>Colletotrichum acutatum species complex</taxon>
    </lineage>
</organism>
<dbReference type="SUPFAM" id="SSF81411">
    <property type="entry name" value="Mitochondrial cytochrome c oxidase subunit VIa"/>
    <property type="match status" value="1"/>
</dbReference>
<reference evidence="6 7" key="1">
    <citation type="submission" date="2014-02" db="EMBL/GenBank/DDBJ databases">
        <title>The genome sequence of Colletotrichum fioriniae PJ7.</title>
        <authorList>
            <person name="Baroncelli R."/>
            <person name="Thon M.R."/>
        </authorList>
    </citation>
    <scope>NUCLEOTIDE SEQUENCE [LARGE SCALE GENOMIC DNA]</scope>
    <source>
        <strain evidence="6 7">PJ7</strain>
    </source>
</reference>
<gene>
    <name evidence="6" type="ORF">CFIO01_09394</name>
</gene>
<dbReference type="InterPro" id="IPR036418">
    <property type="entry name" value="Cyt_c_oxidase_su6a_sf"/>
</dbReference>
<comment type="subcellular location">
    <subcellularLocation>
        <location evidence="1">Mitochondrion inner membrane</location>
    </subcellularLocation>
</comment>
<evidence type="ECO:0000313" key="6">
    <source>
        <dbReference type="EMBL" id="EXF82664.1"/>
    </source>
</evidence>
<evidence type="ECO:0000313" key="7">
    <source>
        <dbReference type="Proteomes" id="UP000020467"/>
    </source>
</evidence>
<evidence type="ECO:0000256" key="4">
    <source>
        <dbReference type="ARBA" id="ARBA00023128"/>
    </source>
</evidence>
<keyword evidence="3" id="KW-0809">Transit peptide</keyword>
<keyword evidence="2" id="KW-0999">Mitochondrion inner membrane</keyword>
<keyword evidence="7" id="KW-1185">Reference proteome</keyword>
<proteinExistence type="predicted"/>
<dbReference type="Gene3D" id="4.10.95.10">
    <property type="entry name" value="Cytochrome c oxidase, subunit VIa"/>
    <property type="match status" value="1"/>
</dbReference>
<evidence type="ECO:0000256" key="5">
    <source>
        <dbReference type="ARBA" id="ARBA00023136"/>
    </source>
</evidence>
<dbReference type="EMBL" id="JARH01000305">
    <property type="protein sequence ID" value="EXF82664.1"/>
    <property type="molecule type" value="Genomic_DNA"/>
</dbReference>
<dbReference type="eggNOG" id="KOG3469">
    <property type="taxonomic scope" value="Eukaryota"/>
</dbReference>
<evidence type="ECO:0000256" key="1">
    <source>
        <dbReference type="ARBA" id="ARBA00004273"/>
    </source>
</evidence>
<keyword evidence="4" id="KW-0496">Mitochondrion</keyword>
<dbReference type="AlphaFoldDB" id="A0A010RWS3"/>
<evidence type="ECO:0000256" key="3">
    <source>
        <dbReference type="ARBA" id="ARBA00022946"/>
    </source>
</evidence>
<sequence>MQRQLLSAAARAARAPAVRSTVQRRFASTTENAFIKEREAAKHHAAETTGSSSPALPLAQDLHLVCTPPLLQSSVEVSSSTKSVVPRDICPAILVNAAILSITKKPEKSAGFDSGTAGETWETDIKSANANPKVFTFHSACIPALGLAAANAYVLWNEHWDHWSHMPPLEERVEYSYQNIRTKNYQWGNGDKTIFWNDNVNYHNPDKA</sequence>
<dbReference type="KEGG" id="cfj:CFIO01_09394"/>
<dbReference type="InterPro" id="IPR001349">
    <property type="entry name" value="Cyt_c_oxidase_su6a"/>
</dbReference>